<comment type="caution">
    <text evidence="2">The sequence shown here is derived from an EMBL/GenBank/DDBJ whole genome shotgun (WGS) entry which is preliminary data.</text>
</comment>
<evidence type="ECO:0000313" key="3">
    <source>
        <dbReference type="Proteomes" id="UP000465361"/>
    </source>
</evidence>
<accession>A0A7I9Y183</accession>
<organism evidence="2 3">
    <name type="scientific">Mycobacterium botniense</name>
    <dbReference type="NCBI Taxonomy" id="84962"/>
    <lineage>
        <taxon>Bacteria</taxon>
        <taxon>Bacillati</taxon>
        <taxon>Actinomycetota</taxon>
        <taxon>Actinomycetes</taxon>
        <taxon>Mycobacteriales</taxon>
        <taxon>Mycobacteriaceae</taxon>
        <taxon>Mycobacterium</taxon>
    </lineage>
</organism>
<dbReference type="EMBL" id="BLKW01000004">
    <property type="protein sequence ID" value="GFG75828.1"/>
    <property type="molecule type" value="Genomic_DNA"/>
</dbReference>
<protein>
    <submittedName>
        <fullName evidence="2">Uncharacterized protein</fullName>
    </submittedName>
</protein>
<evidence type="ECO:0000256" key="1">
    <source>
        <dbReference type="SAM" id="MobiDB-lite"/>
    </source>
</evidence>
<dbReference type="Proteomes" id="UP000465361">
    <property type="component" value="Unassembled WGS sequence"/>
</dbReference>
<name>A0A7I9Y183_9MYCO</name>
<gene>
    <name evidence="2" type="ORF">MBOT_31930</name>
</gene>
<dbReference type="AlphaFoldDB" id="A0A7I9Y183"/>
<evidence type="ECO:0000313" key="2">
    <source>
        <dbReference type="EMBL" id="GFG75828.1"/>
    </source>
</evidence>
<proteinExistence type="predicted"/>
<keyword evidence="3" id="KW-1185">Reference proteome</keyword>
<feature type="region of interest" description="Disordered" evidence="1">
    <location>
        <begin position="52"/>
        <end position="74"/>
    </location>
</feature>
<reference evidence="2 3" key="1">
    <citation type="journal article" date="2019" name="Emerg. Microbes Infect.">
        <title>Comprehensive subspecies identification of 175 nontuberculous mycobacteria species based on 7547 genomic profiles.</title>
        <authorList>
            <person name="Matsumoto Y."/>
            <person name="Kinjo T."/>
            <person name="Motooka D."/>
            <person name="Nabeya D."/>
            <person name="Jung N."/>
            <person name="Uechi K."/>
            <person name="Horii T."/>
            <person name="Iida T."/>
            <person name="Fujita J."/>
            <person name="Nakamura S."/>
        </authorList>
    </citation>
    <scope>NUCLEOTIDE SEQUENCE [LARGE SCALE GENOMIC DNA]</scope>
    <source>
        <strain evidence="2 3">JCM 17322</strain>
    </source>
</reference>
<sequence>MAELRHMATVMTPRLSAANAAGQLPNNLVELIVRMEEVNRLLAALRSRFHPQLSDDEPAVPAGSAANPVRCPAH</sequence>